<evidence type="ECO:0000313" key="3">
    <source>
        <dbReference type="Proteomes" id="UP000319263"/>
    </source>
</evidence>
<feature type="region of interest" description="Disordered" evidence="1">
    <location>
        <begin position="63"/>
        <end position="91"/>
    </location>
</feature>
<proteinExistence type="predicted"/>
<dbReference type="OrthoDB" id="4565362at2"/>
<dbReference type="EMBL" id="CP041692">
    <property type="protein sequence ID" value="QDP94586.1"/>
    <property type="molecule type" value="Genomic_DNA"/>
</dbReference>
<dbReference type="Proteomes" id="UP000319263">
    <property type="component" value="Chromosome"/>
</dbReference>
<organism evidence="2 3">
    <name type="scientific">Microlunatus elymi</name>
    <dbReference type="NCBI Taxonomy" id="2596828"/>
    <lineage>
        <taxon>Bacteria</taxon>
        <taxon>Bacillati</taxon>
        <taxon>Actinomycetota</taxon>
        <taxon>Actinomycetes</taxon>
        <taxon>Propionibacteriales</taxon>
        <taxon>Propionibacteriaceae</taxon>
        <taxon>Microlunatus</taxon>
    </lineage>
</organism>
<accession>A0A516PTR5</accession>
<evidence type="ECO:0000256" key="1">
    <source>
        <dbReference type="SAM" id="MobiDB-lite"/>
    </source>
</evidence>
<evidence type="ECO:0008006" key="4">
    <source>
        <dbReference type="Google" id="ProtNLM"/>
    </source>
</evidence>
<dbReference type="RefSeq" id="WP_143984575.1">
    <property type="nucleotide sequence ID" value="NZ_CP041692.1"/>
</dbReference>
<evidence type="ECO:0000313" key="2">
    <source>
        <dbReference type="EMBL" id="QDP94586.1"/>
    </source>
</evidence>
<gene>
    <name evidence="2" type="ORF">FOE78_00455</name>
</gene>
<dbReference type="Gene3D" id="1.10.10.10">
    <property type="entry name" value="Winged helix-like DNA-binding domain superfamily/Winged helix DNA-binding domain"/>
    <property type="match status" value="1"/>
</dbReference>
<keyword evidence="3" id="KW-1185">Reference proteome</keyword>
<protein>
    <recommendedName>
        <fullName evidence="4">Sigma-70, region 4</fullName>
    </recommendedName>
</protein>
<dbReference type="InterPro" id="IPR013324">
    <property type="entry name" value="RNA_pol_sigma_r3/r4-like"/>
</dbReference>
<reference evidence="2 3" key="1">
    <citation type="submission" date="2019-07" db="EMBL/GenBank/DDBJ databases">
        <title>Microlunatus dokdonensis sp. nov. isolated from the rhizospheric soil of the wild plant Elymus tsukushiensis.</title>
        <authorList>
            <person name="Ghim S.-Y."/>
            <person name="Hwang Y.-J."/>
            <person name="Son J.-S."/>
            <person name="Shin J.-H."/>
        </authorList>
    </citation>
    <scope>NUCLEOTIDE SEQUENCE [LARGE SCALE GENOMIC DNA]</scope>
    <source>
        <strain evidence="2 3">KUDC0627</strain>
    </source>
</reference>
<dbReference type="SUPFAM" id="SSF88659">
    <property type="entry name" value="Sigma3 and sigma4 domains of RNA polymerase sigma factors"/>
    <property type="match status" value="1"/>
</dbReference>
<name>A0A516PTR5_9ACTN</name>
<dbReference type="AlphaFoldDB" id="A0A516PTR5"/>
<dbReference type="InterPro" id="IPR036388">
    <property type="entry name" value="WH-like_DNA-bd_sf"/>
</dbReference>
<sequence length="91" mass="9576">MERDQLIDELPDGLAATLRLYEAGQPSSVIAVALAVPVESVPTLLQLALAKLQKLIDESELAADSGIDQHGPRTESRAPESASPKSVGSNQ</sequence>
<dbReference type="KEGG" id="mik:FOE78_00455"/>